<dbReference type="PROSITE" id="PS50181">
    <property type="entry name" value="FBOX"/>
    <property type="match status" value="1"/>
</dbReference>
<dbReference type="FunFam" id="2.120.10.80:FF:000169">
    <property type="entry name" value="F-box family protein"/>
    <property type="match status" value="1"/>
</dbReference>
<evidence type="ECO:0000259" key="1">
    <source>
        <dbReference type="PROSITE" id="PS50181"/>
    </source>
</evidence>
<feature type="domain" description="F-box" evidence="1">
    <location>
        <begin position="3"/>
        <end position="49"/>
    </location>
</feature>
<dbReference type="Pfam" id="PF07734">
    <property type="entry name" value="FBA_1"/>
    <property type="match status" value="1"/>
</dbReference>
<dbReference type="InterPro" id="IPR001810">
    <property type="entry name" value="F-box_dom"/>
</dbReference>
<dbReference type="InterPro" id="IPR050796">
    <property type="entry name" value="SCF_F-box_component"/>
</dbReference>
<gene>
    <name evidence="2" type="ORF">CRG98_037894</name>
</gene>
<dbReference type="SUPFAM" id="SSF81383">
    <property type="entry name" value="F-box domain"/>
    <property type="match status" value="1"/>
</dbReference>
<keyword evidence="3" id="KW-1185">Reference proteome</keyword>
<dbReference type="PANTHER" id="PTHR31672:SF12">
    <property type="entry name" value="F-BOX DOMAIN-CONTAINING PROTEIN"/>
    <property type="match status" value="1"/>
</dbReference>
<evidence type="ECO:0000313" key="2">
    <source>
        <dbReference type="EMBL" id="PKI41692.1"/>
    </source>
</evidence>
<dbReference type="InterPro" id="IPR015915">
    <property type="entry name" value="Kelch-typ_b-propeller"/>
</dbReference>
<dbReference type="CDD" id="cd09917">
    <property type="entry name" value="F-box_SF"/>
    <property type="match status" value="1"/>
</dbReference>
<dbReference type="EMBL" id="PGOL01003324">
    <property type="protein sequence ID" value="PKI41692.1"/>
    <property type="molecule type" value="Genomic_DNA"/>
</dbReference>
<dbReference type="SUPFAM" id="SSF117281">
    <property type="entry name" value="Kelch motif"/>
    <property type="match status" value="1"/>
</dbReference>
<name>A0A2I0ICG8_PUNGR</name>
<dbReference type="InterPro" id="IPR036047">
    <property type="entry name" value="F-box-like_dom_sf"/>
</dbReference>
<dbReference type="InterPro" id="IPR006527">
    <property type="entry name" value="F-box-assoc_dom_typ1"/>
</dbReference>
<dbReference type="STRING" id="22663.A0A2I0ICG8"/>
<dbReference type="AlphaFoldDB" id="A0A2I0ICG8"/>
<dbReference type="Gene3D" id="2.120.10.80">
    <property type="entry name" value="Kelch-type beta propeller"/>
    <property type="match status" value="1"/>
</dbReference>
<reference evidence="2 3" key="1">
    <citation type="submission" date="2017-11" db="EMBL/GenBank/DDBJ databases">
        <title>De-novo sequencing of pomegranate (Punica granatum L.) genome.</title>
        <authorList>
            <person name="Akparov Z."/>
            <person name="Amiraslanov A."/>
            <person name="Hajiyeva S."/>
            <person name="Abbasov M."/>
            <person name="Kaur K."/>
            <person name="Hamwieh A."/>
            <person name="Solovyev V."/>
            <person name="Salamov A."/>
            <person name="Braich B."/>
            <person name="Kosarev P."/>
            <person name="Mahmoud A."/>
            <person name="Hajiyev E."/>
            <person name="Babayeva S."/>
            <person name="Izzatullayeva V."/>
            <person name="Mammadov A."/>
            <person name="Mammadov A."/>
            <person name="Sharifova S."/>
            <person name="Ojaghi J."/>
            <person name="Eynullazada K."/>
            <person name="Bayramov B."/>
            <person name="Abdulazimova A."/>
            <person name="Shahmuradov I."/>
        </authorList>
    </citation>
    <scope>NUCLEOTIDE SEQUENCE [LARGE SCALE GENOMIC DNA]</scope>
    <source>
        <strain evidence="3">cv. AG2017</strain>
        <tissue evidence="2">Leaf</tissue>
    </source>
</reference>
<dbReference type="SMART" id="SM00256">
    <property type="entry name" value="FBOX"/>
    <property type="match status" value="1"/>
</dbReference>
<proteinExistence type="predicted"/>
<dbReference type="Proteomes" id="UP000233551">
    <property type="component" value="Unassembled WGS sequence"/>
</dbReference>
<organism evidence="2 3">
    <name type="scientific">Punica granatum</name>
    <name type="common">Pomegranate</name>
    <dbReference type="NCBI Taxonomy" id="22663"/>
    <lineage>
        <taxon>Eukaryota</taxon>
        <taxon>Viridiplantae</taxon>
        <taxon>Streptophyta</taxon>
        <taxon>Embryophyta</taxon>
        <taxon>Tracheophyta</taxon>
        <taxon>Spermatophyta</taxon>
        <taxon>Magnoliopsida</taxon>
        <taxon>eudicotyledons</taxon>
        <taxon>Gunneridae</taxon>
        <taxon>Pentapetalae</taxon>
        <taxon>rosids</taxon>
        <taxon>malvids</taxon>
        <taxon>Myrtales</taxon>
        <taxon>Lythraceae</taxon>
        <taxon>Punica</taxon>
    </lineage>
</organism>
<comment type="caution">
    <text evidence="2">The sequence shown here is derived from an EMBL/GenBank/DDBJ whole genome shotgun (WGS) entry which is preliminary data.</text>
</comment>
<evidence type="ECO:0000313" key="3">
    <source>
        <dbReference type="Proteomes" id="UP000233551"/>
    </source>
</evidence>
<sequence>MDPRIWSRLPQELLELVLSFLPLKTFLNLRSTCKHFDSLIYSPSFISSHSPSSLSSFLLLSHPQYNERFALYDSIHGIWCGSSLSPLQLLPSPSRTSTLVSTSNGLFCLSLPSSSSFVVCNFMTKSLRKIDFPTFPFSFEHLTFVSAPLGYKIFITSNATAFLYDSRFHSWRRFRFDSPDFILSDSSYQEGVYFDGSLYFTVSNRGPSSIVCLDPESGKLEPQVSDLPQNITFTRLANDGERKLYLVGGIGTNGISRAMKLWELSGEGKRKRWVEVESLPELMCRKFMSVCYHNYEHVYCFWHQGMICICCYTWPEILYYKVRRRTWHWLPKCPSLPEKWSCGFRWFSFLPEFSAVV</sequence>
<accession>A0A2I0ICG8</accession>
<dbReference type="PANTHER" id="PTHR31672">
    <property type="entry name" value="BNACNNG10540D PROTEIN"/>
    <property type="match status" value="1"/>
</dbReference>
<dbReference type="Gene3D" id="1.20.1280.50">
    <property type="match status" value="1"/>
</dbReference>
<protein>
    <recommendedName>
        <fullName evidence="1">F-box domain-containing protein</fullName>
    </recommendedName>
</protein>
<dbReference type="Pfam" id="PF00646">
    <property type="entry name" value="F-box"/>
    <property type="match status" value="1"/>
</dbReference>